<organism evidence="9 10">
    <name type="scientific">Apiospora phragmitis</name>
    <dbReference type="NCBI Taxonomy" id="2905665"/>
    <lineage>
        <taxon>Eukaryota</taxon>
        <taxon>Fungi</taxon>
        <taxon>Dikarya</taxon>
        <taxon>Ascomycota</taxon>
        <taxon>Pezizomycotina</taxon>
        <taxon>Sordariomycetes</taxon>
        <taxon>Xylariomycetidae</taxon>
        <taxon>Amphisphaeriales</taxon>
        <taxon>Apiosporaceae</taxon>
        <taxon>Apiospora</taxon>
    </lineage>
</organism>
<comment type="caution">
    <text evidence="9">The sequence shown here is derived from an EMBL/GenBank/DDBJ whole genome shotgun (WGS) entry which is preliminary data.</text>
</comment>
<keyword evidence="3" id="KW-0227">DNA damage</keyword>
<accession>A0ABR1TSD1</accession>
<dbReference type="RefSeq" id="XP_066711731.1">
    <property type="nucleotide sequence ID" value="XM_066862621.1"/>
</dbReference>
<dbReference type="GeneID" id="92095684"/>
<dbReference type="Gene3D" id="3.40.50.12650">
    <property type="match status" value="1"/>
</dbReference>
<dbReference type="InterPro" id="IPR011084">
    <property type="entry name" value="DRMBL"/>
</dbReference>
<feature type="compositionally biased region" description="Pro residues" evidence="6">
    <location>
        <begin position="306"/>
        <end position="317"/>
    </location>
</feature>
<feature type="region of interest" description="Disordered" evidence="6">
    <location>
        <begin position="306"/>
        <end position="329"/>
    </location>
</feature>
<feature type="compositionally biased region" description="Basic residues" evidence="6">
    <location>
        <begin position="138"/>
        <end position="147"/>
    </location>
</feature>
<evidence type="ECO:0000256" key="5">
    <source>
        <dbReference type="ARBA" id="ARBA00023242"/>
    </source>
</evidence>
<evidence type="ECO:0000256" key="6">
    <source>
        <dbReference type="SAM" id="MobiDB-lite"/>
    </source>
</evidence>
<feature type="domain" description="Metallo-beta-lactamase" evidence="8">
    <location>
        <begin position="415"/>
        <end position="537"/>
    </location>
</feature>
<feature type="region of interest" description="Disordered" evidence="6">
    <location>
        <begin position="253"/>
        <end position="273"/>
    </location>
</feature>
<evidence type="ECO:0000256" key="2">
    <source>
        <dbReference type="ARBA" id="ARBA00010304"/>
    </source>
</evidence>
<evidence type="ECO:0000259" key="8">
    <source>
        <dbReference type="Pfam" id="PF12706"/>
    </source>
</evidence>
<evidence type="ECO:0000259" key="7">
    <source>
        <dbReference type="Pfam" id="PF07522"/>
    </source>
</evidence>
<dbReference type="PANTHER" id="PTHR23240:SF6">
    <property type="entry name" value="DNA CROSS-LINK REPAIR 1A PROTEIN"/>
    <property type="match status" value="1"/>
</dbReference>
<feature type="compositionally biased region" description="Low complexity" evidence="6">
    <location>
        <begin position="1"/>
        <end position="15"/>
    </location>
</feature>
<dbReference type="PANTHER" id="PTHR23240">
    <property type="entry name" value="DNA CROSS-LINK REPAIR PROTEIN PSO2/SNM1-RELATED"/>
    <property type="match status" value="1"/>
</dbReference>
<dbReference type="InterPro" id="IPR036866">
    <property type="entry name" value="RibonucZ/Hydroxyglut_hydro"/>
</dbReference>
<name>A0ABR1TSD1_9PEZI</name>
<feature type="compositionally biased region" description="Low complexity" evidence="6">
    <location>
        <begin position="121"/>
        <end position="135"/>
    </location>
</feature>
<protein>
    <submittedName>
        <fullName evidence="9">DNA cross-link repair protein pso2/snm1</fullName>
    </submittedName>
</protein>
<evidence type="ECO:0000256" key="3">
    <source>
        <dbReference type="ARBA" id="ARBA00022763"/>
    </source>
</evidence>
<feature type="region of interest" description="Disordered" evidence="6">
    <location>
        <begin position="86"/>
        <end position="186"/>
    </location>
</feature>
<feature type="compositionally biased region" description="Basic and acidic residues" evidence="6">
    <location>
        <begin position="318"/>
        <end position="329"/>
    </location>
</feature>
<evidence type="ECO:0000256" key="4">
    <source>
        <dbReference type="ARBA" id="ARBA00023204"/>
    </source>
</evidence>
<dbReference type="Proteomes" id="UP001480595">
    <property type="component" value="Unassembled WGS sequence"/>
</dbReference>
<reference evidence="9 10" key="1">
    <citation type="submission" date="2023-01" db="EMBL/GenBank/DDBJ databases">
        <title>Analysis of 21 Apiospora genomes using comparative genomics revels a genus with tremendous synthesis potential of carbohydrate active enzymes and secondary metabolites.</title>
        <authorList>
            <person name="Sorensen T."/>
        </authorList>
    </citation>
    <scope>NUCLEOTIDE SEQUENCE [LARGE SCALE GENOMIC DNA]</scope>
    <source>
        <strain evidence="9 10">CBS 135458</strain>
    </source>
</reference>
<evidence type="ECO:0000313" key="9">
    <source>
        <dbReference type="EMBL" id="KAK8049482.1"/>
    </source>
</evidence>
<feature type="region of interest" description="Disordered" evidence="6">
    <location>
        <begin position="798"/>
        <end position="853"/>
    </location>
</feature>
<dbReference type="InterPro" id="IPR001279">
    <property type="entry name" value="Metallo-B-lactamas"/>
</dbReference>
<feature type="domain" description="DNA repair metallo-beta-lactamase" evidence="7">
    <location>
        <begin position="638"/>
        <end position="768"/>
    </location>
</feature>
<proteinExistence type="inferred from homology"/>
<feature type="region of interest" description="Disordered" evidence="6">
    <location>
        <begin position="567"/>
        <end position="589"/>
    </location>
</feature>
<feature type="compositionally biased region" description="Low complexity" evidence="6">
    <location>
        <begin position="816"/>
        <end position="827"/>
    </location>
</feature>
<evidence type="ECO:0000313" key="10">
    <source>
        <dbReference type="Proteomes" id="UP001480595"/>
    </source>
</evidence>
<keyword evidence="5" id="KW-0539">Nucleus</keyword>
<dbReference type="SUPFAM" id="SSF56281">
    <property type="entry name" value="Metallo-hydrolase/oxidoreductase"/>
    <property type="match status" value="1"/>
</dbReference>
<sequence>MPPAKTARAKPATPRQSKLNFGPLKVNGKTSASKSKLPANGNILNFFKKVDVEEPLFIGDPSVGGAGALSSPLGPKLEDQTVDGIHRLEPEVDPLSEARFNEDAGSSKRRKLSHDGEEIDAPTAGTHGAAGGTSTSQKRVKRTKAKKGPFVDDSDSEPDSAVQTPTKEETPMDSPGMTRLEEDTAPQIIPPRPALLRDESCAVVPDVPQIKTEDSVYDDFKDMDEMEALFDDELDNGEEYRAMRYMQEQARLEAEDATDMPPDGAGEGTHDEGDMTASCPLCSASLAGLSVEHASVHVNACLDGNPLPPPKPPAKPPPEPHVESSDVSKRFSRAAVPRPGQANPIELGSKSASQPTSAFSKLMSTHAEDEAWASAAATETASRGKPAYQRTCPFYKIMPGFFICVDAFRYGAVKGCNAYFLSHFHSDHYIGLTASWLHGPIYCSKVTGSLVKNQLRTAAKWVVELEFDEKVEIPGTEGVTVTMIPANHCPGSSLFLFEKALGAAGKGSAPRTQRILHCGDFRACQAHIAHPLLKPDVVDSISGKTRQQKIDICYLDTTYLNPRYSFPPQEMDSAGNEASGGETKDGTKSNPKHRLLVICGTYSIGKERICKAIAQALNTKIFASASKIKIIKQLGDPELAALLTTNPREAQVHMQMLMEIRAETLQEYLNGYKPHFSRIVGFRPSGWNFRSPTSTARSVNVNVQPSSVPTTQVLHGPAWRTRFGPRDFAAQRGSTREAMCFGHSSFRELALFTMALRIEKVVPTVNVGSEASRKRMKGWLDRWSAERRRGGVVKVLPEATETMTEDGDGDDVANLGKGSSSRSSRSSKGSHHRGVDEDELWGSKDGQGGWVNW</sequence>
<comment type="similarity">
    <text evidence="2">Belongs to the DNA repair metallo-beta-lactamase (DRMBL) family.</text>
</comment>
<dbReference type="Gene3D" id="3.60.15.10">
    <property type="entry name" value="Ribonuclease Z/Hydroxyacylglutathione hydrolase-like"/>
    <property type="match status" value="1"/>
</dbReference>
<dbReference type="CDD" id="cd16273">
    <property type="entry name" value="SNM1A-1C-like_MBL-fold"/>
    <property type="match status" value="1"/>
</dbReference>
<gene>
    <name evidence="9" type="ORF">PG994_011212</name>
</gene>
<evidence type="ECO:0000256" key="1">
    <source>
        <dbReference type="ARBA" id="ARBA00004123"/>
    </source>
</evidence>
<dbReference type="Pfam" id="PF07522">
    <property type="entry name" value="DRMBL"/>
    <property type="match status" value="1"/>
</dbReference>
<dbReference type="EMBL" id="JAQQWL010000011">
    <property type="protein sequence ID" value="KAK8049482.1"/>
    <property type="molecule type" value="Genomic_DNA"/>
</dbReference>
<keyword evidence="4" id="KW-0234">DNA repair</keyword>
<feature type="region of interest" description="Disordered" evidence="6">
    <location>
        <begin position="1"/>
        <end position="38"/>
    </location>
</feature>
<keyword evidence="10" id="KW-1185">Reference proteome</keyword>
<dbReference type="Pfam" id="PF12706">
    <property type="entry name" value="Lactamase_B_2"/>
    <property type="match status" value="1"/>
</dbReference>
<comment type="subcellular location">
    <subcellularLocation>
        <location evidence="1">Nucleus</location>
    </subcellularLocation>
</comment>